<feature type="compositionally biased region" description="Basic and acidic residues" evidence="10">
    <location>
        <begin position="436"/>
        <end position="445"/>
    </location>
</feature>
<reference evidence="13" key="1">
    <citation type="submission" date="2022-08" db="UniProtKB">
        <authorList>
            <consortium name="EnsemblMetazoa"/>
        </authorList>
    </citation>
    <scope>IDENTIFICATION</scope>
    <source>
        <strain evidence="13">05x7-T-G4-1.051#20</strain>
    </source>
</reference>
<dbReference type="SMART" id="SM00487">
    <property type="entry name" value="DEXDc"/>
    <property type="match status" value="1"/>
</dbReference>
<evidence type="ECO:0000313" key="14">
    <source>
        <dbReference type="Proteomes" id="UP000005408"/>
    </source>
</evidence>
<keyword evidence="5" id="KW-0413">Isomerase</keyword>
<dbReference type="GO" id="GO:0009378">
    <property type="term" value="F:four-way junction helicase activity"/>
    <property type="evidence" value="ECO:0007669"/>
    <property type="project" value="TreeGrafter"/>
</dbReference>
<evidence type="ECO:0000256" key="3">
    <source>
        <dbReference type="ARBA" id="ARBA00022840"/>
    </source>
</evidence>
<feature type="domain" description="Helicase C-terminal" evidence="12">
    <location>
        <begin position="227"/>
        <end position="395"/>
    </location>
</feature>
<comment type="catalytic activity">
    <reaction evidence="7">
        <text>Couples ATP hydrolysis with the unwinding of duplex DNA by translocating in the 3'-5' direction.</text>
        <dbReference type="EC" id="5.6.2.4"/>
    </reaction>
</comment>
<evidence type="ECO:0000313" key="13">
    <source>
        <dbReference type="EnsemblMetazoa" id="G21784.1:cds"/>
    </source>
</evidence>
<dbReference type="GO" id="GO:0005524">
    <property type="term" value="F:ATP binding"/>
    <property type="evidence" value="ECO:0007669"/>
    <property type="project" value="UniProtKB-KW"/>
</dbReference>
<feature type="domain" description="Helicase ATP-binding" evidence="11">
    <location>
        <begin position="31"/>
        <end position="205"/>
    </location>
</feature>
<dbReference type="AlphaFoldDB" id="A0A8W8K1Z9"/>
<dbReference type="GO" id="GO:0003677">
    <property type="term" value="F:DNA binding"/>
    <property type="evidence" value="ECO:0007669"/>
    <property type="project" value="UniProtKB-KW"/>
</dbReference>
<evidence type="ECO:0000256" key="6">
    <source>
        <dbReference type="ARBA" id="ARBA00023242"/>
    </source>
</evidence>
<dbReference type="InterPro" id="IPR001650">
    <property type="entry name" value="Helicase_C-like"/>
</dbReference>
<keyword evidence="2" id="KW-0547">Nucleotide-binding</keyword>
<organism evidence="13 14">
    <name type="scientific">Magallana gigas</name>
    <name type="common">Pacific oyster</name>
    <name type="synonym">Crassostrea gigas</name>
    <dbReference type="NCBI Taxonomy" id="29159"/>
    <lineage>
        <taxon>Eukaryota</taxon>
        <taxon>Metazoa</taxon>
        <taxon>Spiralia</taxon>
        <taxon>Lophotrochozoa</taxon>
        <taxon>Mollusca</taxon>
        <taxon>Bivalvia</taxon>
        <taxon>Autobranchia</taxon>
        <taxon>Pteriomorphia</taxon>
        <taxon>Ostreida</taxon>
        <taxon>Ostreoidea</taxon>
        <taxon>Ostreidae</taxon>
        <taxon>Magallana</taxon>
    </lineage>
</organism>
<dbReference type="GO" id="GO:0043138">
    <property type="term" value="F:3'-5' DNA helicase activity"/>
    <property type="evidence" value="ECO:0007669"/>
    <property type="project" value="UniProtKB-EC"/>
</dbReference>
<dbReference type="SMART" id="SM00490">
    <property type="entry name" value="HELICc"/>
    <property type="match status" value="1"/>
</dbReference>
<dbReference type="Pfam" id="PF00271">
    <property type="entry name" value="Helicase_C"/>
    <property type="match status" value="1"/>
</dbReference>
<dbReference type="GO" id="GO:0005737">
    <property type="term" value="C:cytoplasm"/>
    <property type="evidence" value="ECO:0007669"/>
    <property type="project" value="TreeGrafter"/>
</dbReference>
<evidence type="ECO:0000259" key="12">
    <source>
        <dbReference type="PROSITE" id="PS51194"/>
    </source>
</evidence>
<evidence type="ECO:0000256" key="8">
    <source>
        <dbReference type="ARBA" id="ARBA00034808"/>
    </source>
</evidence>
<dbReference type="OrthoDB" id="5959447at2759"/>
<dbReference type="SUPFAM" id="SSF52540">
    <property type="entry name" value="P-loop containing nucleoside triphosphate hydrolases"/>
    <property type="match status" value="1"/>
</dbReference>
<keyword evidence="14" id="KW-1185">Reference proteome</keyword>
<dbReference type="PANTHER" id="PTHR13710:SF153">
    <property type="entry name" value="RECQ-LIKE DNA HELICASE BLM"/>
    <property type="match status" value="1"/>
</dbReference>
<dbReference type="GO" id="GO:0000724">
    <property type="term" value="P:double-strand break repair via homologous recombination"/>
    <property type="evidence" value="ECO:0007669"/>
    <property type="project" value="TreeGrafter"/>
</dbReference>
<proteinExistence type="inferred from homology"/>
<dbReference type="EC" id="5.6.2.4" evidence="8"/>
<evidence type="ECO:0000256" key="7">
    <source>
        <dbReference type="ARBA" id="ARBA00034617"/>
    </source>
</evidence>
<dbReference type="GO" id="GO:0005694">
    <property type="term" value="C:chromosome"/>
    <property type="evidence" value="ECO:0007669"/>
    <property type="project" value="TreeGrafter"/>
</dbReference>
<keyword evidence="6" id="KW-0539">Nucleus</keyword>
<dbReference type="GO" id="GO:0005634">
    <property type="term" value="C:nucleus"/>
    <property type="evidence" value="ECO:0007669"/>
    <property type="project" value="TreeGrafter"/>
</dbReference>
<dbReference type="Gene3D" id="3.40.50.300">
    <property type="entry name" value="P-loop containing nucleotide triphosphate hydrolases"/>
    <property type="match status" value="2"/>
</dbReference>
<dbReference type="OMA" id="HIVFCES"/>
<name>A0A8W8K1Z9_MAGGI</name>
<comment type="similarity">
    <text evidence="1">Belongs to the helicase family. RecQ subfamily.</text>
</comment>
<evidence type="ECO:0000256" key="10">
    <source>
        <dbReference type="SAM" id="MobiDB-lite"/>
    </source>
</evidence>
<keyword evidence="3" id="KW-0067">ATP-binding</keyword>
<dbReference type="InterPro" id="IPR027417">
    <property type="entry name" value="P-loop_NTPase"/>
</dbReference>
<dbReference type="Pfam" id="PF00270">
    <property type="entry name" value="DEAD"/>
    <property type="match status" value="1"/>
</dbReference>
<evidence type="ECO:0000256" key="5">
    <source>
        <dbReference type="ARBA" id="ARBA00023235"/>
    </source>
</evidence>
<dbReference type="Proteomes" id="UP000005408">
    <property type="component" value="Unassembled WGS sequence"/>
</dbReference>
<evidence type="ECO:0000256" key="2">
    <source>
        <dbReference type="ARBA" id="ARBA00022741"/>
    </source>
</evidence>
<protein>
    <recommendedName>
        <fullName evidence="8">DNA 3'-5' helicase</fullName>
        <ecNumber evidence="8">5.6.2.4</ecNumber>
    </recommendedName>
    <alternativeName>
        <fullName evidence="9">DNA 3'-5' helicase BLM</fullName>
    </alternativeName>
</protein>
<evidence type="ECO:0000259" key="11">
    <source>
        <dbReference type="PROSITE" id="PS51192"/>
    </source>
</evidence>
<dbReference type="PROSITE" id="PS51194">
    <property type="entry name" value="HELICASE_CTER"/>
    <property type="match status" value="1"/>
</dbReference>
<accession>A0A8W8K1Z9</accession>
<dbReference type="EnsemblMetazoa" id="G21784.1">
    <property type="protein sequence ID" value="G21784.1:cds"/>
    <property type="gene ID" value="G21784"/>
</dbReference>
<dbReference type="PANTHER" id="PTHR13710">
    <property type="entry name" value="DNA HELICASE RECQ FAMILY MEMBER"/>
    <property type="match status" value="1"/>
</dbReference>
<evidence type="ECO:0000256" key="9">
    <source>
        <dbReference type="ARBA" id="ARBA00044542"/>
    </source>
</evidence>
<sequence length="535" mass="61249">MAASTKRVNREAEICSRFHLDSMTETQNRSILSLQQGRDVFLSTRTGSGKSLTYECFPLVYPNTCVLVIAPLINIMTEQCTKLTKLGFKATFIGRDAMENTEIERGSYDFVYGSPEMLLASTKWREMLKSTIYQEKLKLIAVDEAHTVLQWGEGTDQEEPFREWFSQIGQLRSLCPEVPLVALTATSGPSNRRKIMKMLCFRVGCEIITESPDRQNIKISSLQINDNIESTFMWLLDDLKKSKGKLPRHIIFCETISTVSKVYATFYKFFNKKKEHFEMYHSKTPDTKKDEIRMDMAEDGHIRILICTNSAGMGVNFHGANNIIHYGLPREMDTFVQQMGRGGRDGSLANELVLYKAHKGHLKNVESDLVKLCKDNAECRRKLLCEGYVHKAAIIIPLHNCCDICERKCECGHAECPRTHPAFNQRSEDADSDEEDMKRHTSESEKSLLHHKLNLLKYELSDFHSTQMITDVICGLTDEVIDNIVKYCDTLFSPDDVMRKFPIWNYDIAIKICSIISDVFGDTDMYTINESEDDF</sequence>
<feature type="region of interest" description="Disordered" evidence="10">
    <location>
        <begin position="422"/>
        <end position="445"/>
    </location>
</feature>
<dbReference type="InterPro" id="IPR011545">
    <property type="entry name" value="DEAD/DEAH_box_helicase_dom"/>
</dbReference>
<dbReference type="PROSITE" id="PS51192">
    <property type="entry name" value="HELICASE_ATP_BIND_1"/>
    <property type="match status" value="1"/>
</dbReference>
<evidence type="ECO:0000256" key="1">
    <source>
        <dbReference type="ARBA" id="ARBA00005446"/>
    </source>
</evidence>
<evidence type="ECO:0000256" key="4">
    <source>
        <dbReference type="ARBA" id="ARBA00023125"/>
    </source>
</evidence>
<dbReference type="InterPro" id="IPR014001">
    <property type="entry name" value="Helicase_ATP-bd"/>
</dbReference>
<keyword evidence="4" id="KW-0238">DNA-binding</keyword>